<dbReference type="RefSeq" id="WP_187534580.1">
    <property type="nucleotide sequence ID" value="NZ_CP060715.1"/>
</dbReference>
<evidence type="ECO:0000256" key="1">
    <source>
        <dbReference type="SAM" id="SignalP"/>
    </source>
</evidence>
<protein>
    <recommendedName>
        <fullName evidence="4">DUF5011 domain-containing protein</fullName>
    </recommendedName>
</protein>
<feature type="chain" id="PRO_5038335797" description="DUF5011 domain-containing protein" evidence="1">
    <location>
        <begin position="26"/>
        <end position="2642"/>
    </location>
</feature>
<dbReference type="KEGG" id="eio:H9L01_03155"/>
<accession>A0A7G9S0K5</accession>
<feature type="signal peptide" evidence="1">
    <location>
        <begin position="1"/>
        <end position="25"/>
    </location>
</feature>
<keyword evidence="3" id="KW-1185">Reference proteome</keyword>
<proteinExistence type="predicted"/>
<keyword evidence="1" id="KW-0732">Signal</keyword>
<dbReference type="Gene3D" id="2.60.40.10">
    <property type="entry name" value="Immunoglobulins"/>
    <property type="match status" value="30"/>
</dbReference>
<dbReference type="EMBL" id="CP060715">
    <property type="protein sequence ID" value="QNN61380.1"/>
    <property type="molecule type" value="Genomic_DNA"/>
</dbReference>
<organism evidence="2 3">
    <name type="scientific">Erysipelothrix inopinata</name>
    <dbReference type="NCBI Taxonomy" id="225084"/>
    <lineage>
        <taxon>Bacteria</taxon>
        <taxon>Bacillati</taxon>
        <taxon>Bacillota</taxon>
        <taxon>Erysipelotrichia</taxon>
        <taxon>Erysipelotrichales</taxon>
        <taxon>Erysipelotrichaceae</taxon>
        <taxon>Erysipelothrix</taxon>
    </lineage>
</organism>
<evidence type="ECO:0000313" key="2">
    <source>
        <dbReference type="EMBL" id="QNN61380.1"/>
    </source>
</evidence>
<sequence>MKKNRKIFLSMFASLAILLSTVVNYENINIFADYNVNNYPTCESAGDKCKPYKDSEMYRLIQKGGNGVVPTNKADTMTWNDGKYIYFETTYDYDVNVTLYFPIDITVSKNDFEGLAEKALASKMEINGFVIYKHKKGDDRFKKLDNFMAIKNAAGSVNKEGYYPIKLEETSSPVGFNIIYYIYIDNGEGPYPELSTFDENIEVGTLKTYNPIDKDKVTGKASFEPGKSKQVVSNDKLKYTIKDENGRTVDAVNPNKVGKYTITYELTDFLGRTVTKTKNVTVEDKRPTLTEVNPETPKEVIIGDTTNPKDFVEATDHYGNPIDKDKVEIKNPEVLDQPGDQTVIYVVTDKDGRESEPLEVIVKVKELEVTIDATDKVIELNDKFDPLKEVSAKGTDGKDYTENLVPTSSVDTTKPGIYDVVYEVIVDGEVIGTKTITVTVEDKRPTLTEVNPDTPKEVIIGDTTNPKDFVEATDHDGNPIDKDKIEIKNPEVLDQPGDQTVIYVVTDKDGRESEPLEVIVKVKELEVTIDATDKVIELNDKFEPLKDVSAKGTDGKDYTADLVPKSSVDTTKPGIYDVVYEVIVDGKVIGTKTITVTVEDKRPTLTEVNPDKPKEVIIGDTTNPKDFVEATDHDGNPIDKDKVEIKNPEVLDQPGDQTVIYVVTDKDGRESEPLEVIVKVKELEVAIDATDKVIELNDTFEPLKDVSAKGTDGKDYTADLVPTSSVDTSKPGIYNVVYEVVVDGKVIGIKTITVTVEDKRPTLTEVNPETPKEVIIGDTTNPKDFVEATDHDGNPIDKDKIEIKNPEVLDQPGDQTVIYVVTDKDGRESEPLEVIVKVKELEVTIDATDKVIELNDKFEPLKDVSAKGTDGKDYTADLVPTSSVDTTKPGIYDVVYEVIVDGEVIGTKTITVTVEDKRPTLTEVNPDTPKEVIIGDTTNPKDFVEATDHDGNPIDKDKIEIKNPEVLDQPGDQTVIYVVTDKDGRESEPLEVIVKVKELEVTIDATDKVIELNDKFEPLKDVSAKGTDGKDYTADLVPKSSVDTTKPGIYDVVYEVIVDGKVIGTKTITVTVEDKRPTLTEVNPDKPKEVIIGDTTNPKDFVEATDHDGNPIDKDKVEIKNPEVLDQPGDQTVIYVVTDKDGRESEPLEVIVKVKELEVAIDATDKVIELNDTFEPLKDVSAKGTDGKDYTADLVPTSSVDTSKPGIYNVVYEVVVDGKVIGIKTITVTVEDKRPTLTEVNPETPKEVIIGDTTNPKDFVEATDHDGNPIDKDKIEIKNPEVLDQPGDQTVIYVVTDKDGRESEPLEVIVKVKELEVTIDATDKVIELNDKFEPLKDVSAKGTDGKDYTADLVPTSSVDTSKPGIYNVVYEVVVDGKVIGTKTITVTVEDKRPTLTEVNPDTPKEVIIGDTTNPKDFVEATDHDGNPIDKDKIEIKNPEVLDQPGDQTVIYVVTDKDGRESEPLEVIVKVKELEVTIDATDKVIELNDKFEPLKDVSAKGTDGKDYTADLVPKSSVDTTKPGIYDVVYEVIVDGKVIGTKTITVTVEDKRPTLTEVNPDTPKEIVIGDTTNPKDFVEATDHDGNPIDKDKIEIKNPEVLDQPGDQTVIYVVTDKDGRESEPLEVIVKVKELEVTIDATDKVIELNDKFEPLKDVSAKGTDGKDYTADLVPTSSVDTSKPGIYNVVYEVIVDGKVIGTKTITVTVEDKRPTLTEVNPDTPKEVIIGDTTNPKDFVEATDHDGNPIDKDKIEIKNPEVLDQPGDQTVIYVVTDKDGRESEPLEVIVKVKELEVTIDATDKVIELNDKFEPLKDVSAKGTDGKDYTADLVPTSSVDTSKPGIYNVVYEVIVDGKVIGTKTITVTVEDKRPTLTEVNPDTPKEVIIGDTTNPKDFVEATDHDGNPIDKDKIEIKNPEVLDQPGDQTVIYVVTDKDGRESEPLEVIVKVKELEVTIDATDKVIELNDKFEPLKDVSAKGTDGKDYTADLVPTSSVDTSKPGIYNVVYEVIVDGKVIGTKTITVTVEDKRPTLTEVNPDTPKEIVIGDTTNPKDFVEATDHDGNPIDKDKIEIKNPEVLDQPGDQTVIYVVTDKDGRESEPLEVIVKVKELEVTIDATDKVIELNDKFEPLKDVSAKGTDGKDYTADLVPTSSVDTSKPGIYNVVYEVIVDGKVIGTKTITVTVEDKRPTLTEVNPDTPKEIVIGDTTNPKDFVEATDHDGNPIDKDKIEIKNPEVLDQPGDQTVIYVVTDKDGRESEPLEVIVKVKELEVTIDATDKVIELNDKFEPLKDVSAKGTDGKDYTADLVPKSSVDTTKPGIYDVVYEVIVDGKVIGTKTITVTVEDKRPTLTEVNPDKPKEVIIGDTTNPKDFVEATDHDGNPIDKDKIEIKNPEVLDQPGDQTVIYVVTDKDGRESEPLEVIVKVKELEVTIDATDKVIELNDKFDPLKEASAKGTDGKDYTADLVPTSSVDTTKPGVYDVVYEVIVDGKVYGTKTITVTVEDKRPTLTENNTSRKLKNKDSETFNPLDYVEAYDYLGNKIDKKFIVFENTLDFENPGYQTITYYVIDGSGRVSDRLTLEFIVEQVEVLGVKKPEKSKELKSKEKEVEGSILPTTGVDNDNIPVGIILLGAVLVIISMKNKSNNKNEDY</sequence>
<dbReference type="Proteomes" id="UP000515928">
    <property type="component" value="Chromosome"/>
</dbReference>
<gene>
    <name evidence="2" type="ORF">H9L01_03155</name>
</gene>
<reference evidence="2 3" key="1">
    <citation type="submission" date="2020-08" db="EMBL/GenBank/DDBJ databases">
        <title>Genome sequence of Erysipelothrix inopinata DSM 15511T.</title>
        <authorList>
            <person name="Hyun D.-W."/>
            <person name="Bae J.-W."/>
        </authorList>
    </citation>
    <scope>NUCLEOTIDE SEQUENCE [LARGE SCALE GENOMIC DNA]</scope>
    <source>
        <strain evidence="2 3">DSM 15511</strain>
    </source>
</reference>
<dbReference type="InterPro" id="IPR013783">
    <property type="entry name" value="Ig-like_fold"/>
</dbReference>
<evidence type="ECO:0000313" key="3">
    <source>
        <dbReference type="Proteomes" id="UP000515928"/>
    </source>
</evidence>
<name>A0A7G9S0K5_9FIRM</name>
<evidence type="ECO:0008006" key="4">
    <source>
        <dbReference type="Google" id="ProtNLM"/>
    </source>
</evidence>